<dbReference type="EMBL" id="FNYC01000006">
    <property type="protein sequence ID" value="SEJ37177.1"/>
    <property type="molecule type" value="Genomic_DNA"/>
</dbReference>
<protein>
    <recommendedName>
        <fullName evidence="3">DUF1289 domain-containing protein</fullName>
    </recommendedName>
</protein>
<evidence type="ECO:0000313" key="2">
    <source>
        <dbReference type="Proteomes" id="UP000199420"/>
    </source>
</evidence>
<evidence type="ECO:0000313" key="1">
    <source>
        <dbReference type="EMBL" id="SEJ37177.1"/>
    </source>
</evidence>
<evidence type="ECO:0008006" key="3">
    <source>
        <dbReference type="Google" id="ProtNLM"/>
    </source>
</evidence>
<keyword evidence="2" id="KW-1185">Reference proteome</keyword>
<dbReference type="OrthoDB" id="9811423at2"/>
<proteinExistence type="predicted"/>
<dbReference type="InterPro" id="IPR010710">
    <property type="entry name" value="DUF1289"/>
</dbReference>
<dbReference type="AlphaFoldDB" id="A0A1H6YDR1"/>
<accession>A0A1H6YDR1</accession>
<sequence length="62" mass="6928">MPHDSAAPASPLTPCIGICRLDTRGWCEGCLRSGEEIARWRSMDDAERLHYMREILPARASA</sequence>
<name>A0A1H6YDR1_9GAMM</name>
<gene>
    <name evidence="1" type="ORF">SAMN04487997_3189</name>
</gene>
<reference evidence="1 2" key="1">
    <citation type="submission" date="2016-10" db="EMBL/GenBank/DDBJ databases">
        <authorList>
            <person name="de Groot N.N."/>
        </authorList>
    </citation>
    <scope>NUCLEOTIDE SEQUENCE [LARGE SCALE GENOMIC DNA]</scope>
    <source>
        <strain evidence="1 2">DSM 26515</strain>
    </source>
</reference>
<dbReference type="STRING" id="529704.SAMN02927913_2252"/>
<dbReference type="PANTHER" id="PTHR35175:SF2">
    <property type="entry name" value="DUF1289 DOMAIN-CONTAINING PROTEIN"/>
    <property type="match status" value="1"/>
</dbReference>
<dbReference type="PANTHER" id="PTHR35175">
    <property type="entry name" value="DUF1289 DOMAIN-CONTAINING PROTEIN"/>
    <property type="match status" value="1"/>
</dbReference>
<dbReference type="Proteomes" id="UP000199420">
    <property type="component" value="Unassembled WGS sequence"/>
</dbReference>
<organism evidence="1 2">
    <name type="scientific">Frateuria terrea</name>
    <dbReference type="NCBI Taxonomy" id="529704"/>
    <lineage>
        <taxon>Bacteria</taxon>
        <taxon>Pseudomonadati</taxon>
        <taxon>Pseudomonadota</taxon>
        <taxon>Gammaproteobacteria</taxon>
        <taxon>Lysobacterales</taxon>
        <taxon>Rhodanobacteraceae</taxon>
        <taxon>Frateuria</taxon>
    </lineage>
</organism>
<dbReference type="Pfam" id="PF06945">
    <property type="entry name" value="DUF1289"/>
    <property type="match status" value="1"/>
</dbReference>